<sequence length="147" mass="16097">MILEAVYLVPAAVWTGSMTYSLVVVQPRSARFLTDDDQLEEYLTVLAQGNRSRVLGIAATLIVSAAALALLCPWPGARAVYSTALGLDLAATAVFWYVSWRHWPARVFARRAERPALRRRLLLCARAIWLLVGAGFGLTLVASVGLR</sequence>
<feature type="transmembrane region" description="Helical" evidence="1">
    <location>
        <begin position="54"/>
        <end position="74"/>
    </location>
</feature>
<feature type="transmembrane region" description="Helical" evidence="1">
    <location>
        <begin position="6"/>
        <end position="25"/>
    </location>
</feature>
<comment type="caution">
    <text evidence="2">The sequence shown here is derived from an EMBL/GenBank/DDBJ whole genome shotgun (WGS) entry which is preliminary data.</text>
</comment>
<name>A0A8J3IYN4_9ACTN</name>
<keyword evidence="1" id="KW-1133">Transmembrane helix</keyword>
<dbReference type="Proteomes" id="UP000612808">
    <property type="component" value="Unassembled WGS sequence"/>
</dbReference>
<proteinExistence type="predicted"/>
<dbReference type="EMBL" id="BOMB01000019">
    <property type="protein sequence ID" value="GID12461.1"/>
    <property type="molecule type" value="Genomic_DNA"/>
</dbReference>
<keyword evidence="3" id="KW-1185">Reference proteome</keyword>
<gene>
    <name evidence="2" type="ORF">Aru02nite_33500</name>
</gene>
<reference evidence="2" key="1">
    <citation type="submission" date="2021-01" db="EMBL/GenBank/DDBJ databases">
        <title>Whole genome shotgun sequence of Actinocatenispora rupis NBRC 107355.</title>
        <authorList>
            <person name="Komaki H."/>
            <person name="Tamura T."/>
        </authorList>
    </citation>
    <scope>NUCLEOTIDE SEQUENCE</scope>
    <source>
        <strain evidence="2">NBRC 107355</strain>
    </source>
</reference>
<protein>
    <submittedName>
        <fullName evidence="2">Uncharacterized protein</fullName>
    </submittedName>
</protein>
<dbReference type="AlphaFoldDB" id="A0A8J3IYN4"/>
<keyword evidence="1" id="KW-0812">Transmembrane</keyword>
<accession>A0A8J3IYN4</accession>
<keyword evidence="1" id="KW-0472">Membrane</keyword>
<evidence type="ECO:0000313" key="3">
    <source>
        <dbReference type="Proteomes" id="UP000612808"/>
    </source>
</evidence>
<evidence type="ECO:0000256" key="1">
    <source>
        <dbReference type="SAM" id="Phobius"/>
    </source>
</evidence>
<organism evidence="2 3">
    <name type="scientific">Actinocatenispora rupis</name>
    <dbReference type="NCBI Taxonomy" id="519421"/>
    <lineage>
        <taxon>Bacteria</taxon>
        <taxon>Bacillati</taxon>
        <taxon>Actinomycetota</taxon>
        <taxon>Actinomycetes</taxon>
        <taxon>Micromonosporales</taxon>
        <taxon>Micromonosporaceae</taxon>
        <taxon>Actinocatenispora</taxon>
    </lineage>
</organism>
<evidence type="ECO:0000313" key="2">
    <source>
        <dbReference type="EMBL" id="GID12461.1"/>
    </source>
</evidence>
<dbReference type="RefSeq" id="WP_203658440.1">
    <property type="nucleotide sequence ID" value="NZ_BAAAZM010000013.1"/>
</dbReference>
<feature type="transmembrane region" description="Helical" evidence="1">
    <location>
        <begin position="121"/>
        <end position="146"/>
    </location>
</feature>
<feature type="transmembrane region" description="Helical" evidence="1">
    <location>
        <begin position="80"/>
        <end position="100"/>
    </location>
</feature>